<evidence type="ECO:0000313" key="3">
    <source>
        <dbReference type="Proteomes" id="UP000541154"/>
    </source>
</evidence>
<feature type="region of interest" description="Disordered" evidence="1">
    <location>
        <begin position="307"/>
        <end position="349"/>
    </location>
</feature>
<keyword evidence="3" id="KW-1185">Reference proteome</keyword>
<feature type="region of interest" description="Disordered" evidence="1">
    <location>
        <begin position="380"/>
        <end position="402"/>
    </location>
</feature>
<feature type="compositionally biased region" description="Polar residues" evidence="1">
    <location>
        <begin position="51"/>
        <end position="61"/>
    </location>
</feature>
<feature type="region of interest" description="Disordered" evidence="1">
    <location>
        <begin position="153"/>
        <end position="184"/>
    </location>
</feature>
<proteinExistence type="predicted"/>
<dbReference type="AlphaFoldDB" id="A0A8H6AC92"/>
<dbReference type="EMBL" id="SPNV01000056">
    <property type="protein sequence ID" value="KAF5863218.1"/>
    <property type="molecule type" value="Genomic_DNA"/>
</dbReference>
<evidence type="ECO:0000256" key="1">
    <source>
        <dbReference type="SAM" id="MobiDB-lite"/>
    </source>
</evidence>
<gene>
    <name evidence="2" type="ORF">ETB97_010446</name>
</gene>
<name>A0A8H6AC92_PETAA</name>
<feature type="compositionally biased region" description="Polar residues" evidence="1">
    <location>
        <begin position="155"/>
        <end position="172"/>
    </location>
</feature>
<evidence type="ECO:0000313" key="2">
    <source>
        <dbReference type="EMBL" id="KAF5863218.1"/>
    </source>
</evidence>
<reference evidence="2 3" key="1">
    <citation type="submission" date="2019-04" db="EMBL/GenBank/DDBJ databases">
        <title>Aspergillus burnettii sp. nov., novel species from soil in southeast Queensland.</title>
        <authorList>
            <person name="Gilchrist C.L.M."/>
            <person name="Pitt J.I."/>
            <person name="Lange L."/>
            <person name="Lacey H.J."/>
            <person name="Vuong D."/>
            <person name="Midgley D.J."/>
            <person name="Greenfield P."/>
            <person name="Bradbury M."/>
            <person name="Lacey E."/>
            <person name="Busk P.K."/>
            <person name="Pilgaard B."/>
            <person name="Chooi Y.H."/>
            <person name="Piggott A.M."/>
        </authorList>
    </citation>
    <scope>NUCLEOTIDE SEQUENCE [LARGE SCALE GENOMIC DNA]</scope>
    <source>
        <strain evidence="2 3">FRR 5400</strain>
    </source>
</reference>
<accession>A0A8H6AC92</accession>
<dbReference type="Proteomes" id="UP000541154">
    <property type="component" value="Unassembled WGS sequence"/>
</dbReference>
<organism evidence="2 3">
    <name type="scientific">Petromyces alliaceus</name>
    <name type="common">Aspergillus alliaceus</name>
    <dbReference type="NCBI Taxonomy" id="209559"/>
    <lineage>
        <taxon>Eukaryota</taxon>
        <taxon>Fungi</taxon>
        <taxon>Dikarya</taxon>
        <taxon>Ascomycota</taxon>
        <taxon>Pezizomycotina</taxon>
        <taxon>Eurotiomycetes</taxon>
        <taxon>Eurotiomycetidae</taxon>
        <taxon>Eurotiales</taxon>
        <taxon>Aspergillaceae</taxon>
        <taxon>Aspergillus</taxon>
        <taxon>Aspergillus subgen. Circumdati</taxon>
    </lineage>
</organism>
<sequence>MKRKYQHPKEQNFFEIGGVMSEPPEFSIPPRRPTLGLNASSRAGDGDTETSRLMSPYQASPRNPAVTVTRPNDDYNYGSTSIHSPDNIGFAISSNSDLEPSVSQSSPRTVSDLLPEKPVYALCPEPLRWSQQKHARSNSGDTLFEEDVTRPRSFLGSNKQHPNYSNLPTPYNENRKYKRPPRIGLPDNPRAMFHGFRARNNTVVPSGPDRRKQPVYASASEGVQAPHRADIYGNPSPTPPPPPHKAQHDEYIGDYWRGPGIGKGKARDLPEPPLSRDAVRYSYHEADAKGSLLDSSGDEFETININESSGSHRTSRHSGNFRPLTPVREVRTPNNEGQKRDYFNESAPVQYPRMPFSRAVSPAQEIVSRPRIVRRDDIKRVQIRRGKPQPKELTVPYSPDDY</sequence>
<comment type="caution">
    <text evidence="2">The sequence shown here is derived from an EMBL/GenBank/DDBJ whole genome shotgun (WGS) entry which is preliminary data.</text>
</comment>
<feature type="region of interest" description="Disordered" evidence="1">
    <location>
        <begin position="200"/>
        <end position="246"/>
    </location>
</feature>
<feature type="region of interest" description="Disordered" evidence="1">
    <location>
        <begin position="1"/>
        <end position="73"/>
    </location>
</feature>
<protein>
    <submittedName>
        <fullName evidence="2">Uncharacterized protein</fullName>
    </submittedName>
</protein>